<proteinExistence type="predicted"/>
<dbReference type="Proteomes" id="UP000828390">
    <property type="component" value="Unassembled WGS sequence"/>
</dbReference>
<gene>
    <name evidence="2" type="ORF">DPMN_031616</name>
</gene>
<name>A0A9D4M3G0_DREPO</name>
<reference evidence="2" key="2">
    <citation type="submission" date="2020-11" db="EMBL/GenBank/DDBJ databases">
        <authorList>
            <person name="McCartney M.A."/>
            <person name="Auch B."/>
            <person name="Kono T."/>
            <person name="Mallez S."/>
            <person name="Becker A."/>
            <person name="Gohl D.M."/>
            <person name="Silverstein K.A.T."/>
            <person name="Koren S."/>
            <person name="Bechman K.B."/>
            <person name="Herman A."/>
            <person name="Abrahante J.E."/>
            <person name="Garbe J."/>
        </authorList>
    </citation>
    <scope>NUCLEOTIDE SEQUENCE</scope>
    <source>
        <strain evidence="2">Duluth1</strain>
        <tissue evidence="2">Whole animal</tissue>
    </source>
</reference>
<keyword evidence="1" id="KW-1133">Transmembrane helix</keyword>
<organism evidence="2 3">
    <name type="scientific">Dreissena polymorpha</name>
    <name type="common">Zebra mussel</name>
    <name type="synonym">Mytilus polymorpha</name>
    <dbReference type="NCBI Taxonomy" id="45954"/>
    <lineage>
        <taxon>Eukaryota</taxon>
        <taxon>Metazoa</taxon>
        <taxon>Spiralia</taxon>
        <taxon>Lophotrochozoa</taxon>
        <taxon>Mollusca</taxon>
        <taxon>Bivalvia</taxon>
        <taxon>Autobranchia</taxon>
        <taxon>Heteroconchia</taxon>
        <taxon>Euheterodonta</taxon>
        <taxon>Imparidentia</taxon>
        <taxon>Neoheterodontei</taxon>
        <taxon>Myida</taxon>
        <taxon>Dreissenoidea</taxon>
        <taxon>Dreissenidae</taxon>
        <taxon>Dreissena</taxon>
    </lineage>
</organism>
<accession>A0A9D4M3G0</accession>
<protein>
    <submittedName>
        <fullName evidence="2">Uncharacterized protein</fullName>
    </submittedName>
</protein>
<comment type="caution">
    <text evidence="2">The sequence shown here is derived from an EMBL/GenBank/DDBJ whole genome shotgun (WGS) entry which is preliminary data.</text>
</comment>
<keyword evidence="3" id="KW-1185">Reference proteome</keyword>
<evidence type="ECO:0000313" key="3">
    <source>
        <dbReference type="Proteomes" id="UP000828390"/>
    </source>
</evidence>
<dbReference type="AlphaFoldDB" id="A0A9D4M3G0"/>
<dbReference type="EMBL" id="JAIWYP010000002">
    <property type="protein sequence ID" value="KAH3868467.1"/>
    <property type="molecule type" value="Genomic_DNA"/>
</dbReference>
<keyword evidence="1" id="KW-0472">Membrane</keyword>
<feature type="transmembrane region" description="Helical" evidence="1">
    <location>
        <begin position="91"/>
        <end position="113"/>
    </location>
</feature>
<evidence type="ECO:0000313" key="2">
    <source>
        <dbReference type="EMBL" id="KAH3868467.1"/>
    </source>
</evidence>
<reference evidence="2" key="1">
    <citation type="journal article" date="2019" name="bioRxiv">
        <title>The Genome of the Zebra Mussel, Dreissena polymorpha: A Resource for Invasive Species Research.</title>
        <authorList>
            <person name="McCartney M.A."/>
            <person name="Auch B."/>
            <person name="Kono T."/>
            <person name="Mallez S."/>
            <person name="Zhang Y."/>
            <person name="Obille A."/>
            <person name="Becker A."/>
            <person name="Abrahante J.E."/>
            <person name="Garbe J."/>
            <person name="Badalamenti J.P."/>
            <person name="Herman A."/>
            <person name="Mangelson H."/>
            <person name="Liachko I."/>
            <person name="Sullivan S."/>
            <person name="Sone E.D."/>
            <person name="Koren S."/>
            <person name="Silverstein K.A.T."/>
            <person name="Beckman K.B."/>
            <person name="Gohl D.M."/>
        </authorList>
    </citation>
    <scope>NUCLEOTIDE SEQUENCE</scope>
    <source>
        <strain evidence="2">Duluth1</strain>
        <tissue evidence="2">Whole animal</tissue>
    </source>
</reference>
<evidence type="ECO:0000256" key="1">
    <source>
        <dbReference type="SAM" id="Phobius"/>
    </source>
</evidence>
<keyword evidence="1" id="KW-0812">Transmembrane</keyword>
<sequence>MISCMIQEARDYSCECGSSLNACYLKTQSAIDKVWIKGLIEKLYHLGVRGKFLRVIFDSLQICTFRVRSRGLFSEPFPTEQRNRHGSICELFLYIVLINDLYICSPFNLMTWYPRRFSTQLKRIGREMQLMRFTYNAHKCIVPKTDKSRPHPRLYTTQHQYKKRQIQIFRDNPVD</sequence>